<keyword evidence="1" id="KW-0812">Transmembrane</keyword>
<gene>
    <name evidence="2" type="ORF">EPICR_30106</name>
</gene>
<dbReference type="AlphaFoldDB" id="A0A484HG24"/>
<evidence type="ECO:0000256" key="1">
    <source>
        <dbReference type="SAM" id="Phobius"/>
    </source>
</evidence>
<organism evidence="2">
    <name type="scientific">uncultured Desulfobacteraceae bacterium</name>
    <dbReference type="NCBI Taxonomy" id="218296"/>
    <lineage>
        <taxon>Bacteria</taxon>
        <taxon>Pseudomonadati</taxon>
        <taxon>Thermodesulfobacteriota</taxon>
        <taxon>Desulfobacteria</taxon>
        <taxon>Desulfobacterales</taxon>
        <taxon>Desulfobacteraceae</taxon>
        <taxon>environmental samples</taxon>
    </lineage>
</organism>
<feature type="transmembrane region" description="Helical" evidence="1">
    <location>
        <begin position="32"/>
        <end position="51"/>
    </location>
</feature>
<evidence type="ECO:0000313" key="2">
    <source>
        <dbReference type="EMBL" id="VEN74172.1"/>
    </source>
</evidence>
<proteinExistence type="predicted"/>
<reference evidence="2" key="1">
    <citation type="submission" date="2019-01" db="EMBL/GenBank/DDBJ databases">
        <authorList>
            <consortium name="Genoscope - CEA"/>
            <person name="William W."/>
        </authorList>
    </citation>
    <scope>NUCLEOTIDE SEQUENCE</scope>
    <source>
        <strain evidence="2">CR-1</strain>
    </source>
</reference>
<protein>
    <submittedName>
        <fullName evidence="2">Uncharacterized protein</fullName>
    </submittedName>
</protein>
<name>A0A484HG24_9BACT</name>
<keyword evidence="1" id="KW-1133">Transmembrane helix</keyword>
<accession>A0A484HG24</accession>
<dbReference type="EMBL" id="CAACVI010000023">
    <property type="protein sequence ID" value="VEN74172.1"/>
    <property type="molecule type" value="Genomic_DNA"/>
</dbReference>
<keyword evidence="1" id="KW-0472">Membrane</keyword>
<feature type="transmembrane region" description="Helical" evidence="1">
    <location>
        <begin position="7"/>
        <end position="26"/>
    </location>
</feature>
<sequence>MSALSIFLIRLVMGGGFAFLLGRLFYPDANAGYIAGLGAILVGLAYFAEFLRNRKNR</sequence>